<gene>
    <name evidence="1" type="ORF">ACFSAS_18295</name>
</gene>
<evidence type="ECO:0000313" key="1">
    <source>
        <dbReference type="EMBL" id="MFD1687539.1"/>
    </source>
</evidence>
<reference evidence="1 2" key="1">
    <citation type="journal article" date="2019" name="Int. J. Syst. Evol. Microbiol.">
        <title>The Global Catalogue of Microorganisms (GCM) 10K type strain sequencing project: providing services to taxonomists for standard genome sequencing and annotation.</title>
        <authorList>
            <consortium name="The Broad Institute Genomics Platform"/>
            <consortium name="The Broad Institute Genome Sequencing Center for Infectious Disease"/>
            <person name="Wu L."/>
            <person name="Ma J."/>
        </authorList>
    </citation>
    <scope>NUCLEOTIDE SEQUENCE [LARGE SCALE GENOMIC DNA]</scope>
    <source>
        <strain evidence="1 2">CGMCC 1.10387</strain>
    </source>
</reference>
<keyword evidence="2" id="KW-1185">Reference proteome</keyword>
<proteinExistence type="predicted"/>
<accession>A0ABD6E0F0</accession>
<dbReference type="AlphaFoldDB" id="A0ABD6E0F0"/>
<evidence type="ECO:0000313" key="2">
    <source>
        <dbReference type="Proteomes" id="UP001597092"/>
    </source>
</evidence>
<organism evidence="1 2">
    <name type="scientific">Halobellus litoreus</name>
    <dbReference type="NCBI Taxonomy" id="755310"/>
    <lineage>
        <taxon>Archaea</taxon>
        <taxon>Methanobacteriati</taxon>
        <taxon>Methanobacteriota</taxon>
        <taxon>Stenosarchaea group</taxon>
        <taxon>Halobacteria</taxon>
        <taxon>Halobacteriales</taxon>
        <taxon>Haloferacaceae</taxon>
        <taxon>Halobellus</taxon>
    </lineage>
</organism>
<comment type="caution">
    <text evidence="1">The sequence shown here is derived from an EMBL/GenBank/DDBJ whole genome shotgun (WGS) entry which is preliminary data.</text>
</comment>
<dbReference type="Proteomes" id="UP001597092">
    <property type="component" value="Unassembled WGS sequence"/>
</dbReference>
<dbReference type="RefSeq" id="WP_256309027.1">
    <property type="nucleotide sequence ID" value="NZ_JANHAW010000004.1"/>
</dbReference>
<sequence length="63" mass="7084">MSKSLTELFADTRGIQGANGSYTITVPTEIADCYNIEAGDDVLWYDDSEREKPRFLPPSVRDK</sequence>
<protein>
    <recommendedName>
        <fullName evidence="3">SpoVT-AbrB domain-containing protein</fullName>
    </recommendedName>
</protein>
<evidence type="ECO:0008006" key="3">
    <source>
        <dbReference type="Google" id="ProtNLM"/>
    </source>
</evidence>
<name>A0ABD6E0F0_9EURY</name>
<dbReference type="EMBL" id="JBHUDP010000014">
    <property type="protein sequence ID" value="MFD1687539.1"/>
    <property type="molecule type" value="Genomic_DNA"/>
</dbReference>